<reference evidence="2" key="1">
    <citation type="submission" date="2024-04" db="EMBL/GenBank/DDBJ databases">
        <authorList>
            <person name="Shaw F."/>
            <person name="Minotto A."/>
        </authorList>
    </citation>
    <scope>NUCLEOTIDE SEQUENCE [LARGE SCALE GENOMIC DNA]</scope>
</reference>
<accession>A0ABP1DP31</accession>
<dbReference type="EMBL" id="OZ037948">
    <property type="protein sequence ID" value="CAL1708833.1"/>
    <property type="molecule type" value="Genomic_DNA"/>
</dbReference>
<dbReference type="PANTHER" id="PTHR33835:SF1">
    <property type="entry name" value="METALLO-BETA-LACTAMASE DOMAIN-CONTAINING PROTEIN"/>
    <property type="match status" value="1"/>
</dbReference>
<proteinExistence type="predicted"/>
<evidence type="ECO:0008006" key="3">
    <source>
        <dbReference type="Google" id="ProtNLM"/>
    </source>
</evidence>
<dbReference type="PANTHER" id="PTHR33835">
    <property type="entry name" value="YALI0C07656P"/>
    <property type="match status" value="1"/>
</dbReference>
<gene>
    <name evidence="1" type="ORF">GFSPODELE1_LOCUS7042</name>
</gene>
<dbReference type="SUPFAM" id="SSF56281">
    <property type="entry name" value="Metallo-hydrolase/oxidoreductase"/>
    <property type="match status" value="1"/>
</dbReference>
<protein>
    <recommendedName>
        <fullName evidence="3">DUF4336 domain-containing protein</fullName>
    </recommendedName>
</protein>
<dbReference type="InterPro" id="IPR025638">
    <property type="entry name" value="DUF4336"/>
</dbReference>
<evidence type="ECO:0000313" key="2">
    <source>
        <dbReference type="Proteomes" id="UP001497453"/>
    </source>
</evidence>
<evidence type="ECO:0000313" key="1">
    <source>
        <dbReference type="EMBL" id="CAL1708833.1"/>
    </source>
</evidence>
<name>A0ABP1DP31_9APHY</name>
<sequence>MPPSNAENEIIIREVVKDVWIFSRPFNLFNRLPVGGRSTAIKLKNGDVWLIASTPLTSSTRSKLAELGVVRYIIAPNAFHNLFLKSYKDAYPEAKVIGPEELNEKKRAEGWQLDEVFNTSVPDPKLGFEDEIEHCFFVGYKNKDVAYHHKASKTVVAADLLFNLPATEQYSQTQNKPSFPIINSWSANSWVMRMFVWLKEGDFASEMQWSARKVGTWDFDRWIPCHGDVIETNAKQVFKEAYRRYF</sequence>
<dbReference type="InterPro" id="IPR036866">
    <property type="entry name" value="RibonucZ/Hydroxyglut_hydro"/>
</dbReference>
<keyword evidence="2" id="KW-1185">Reference proteome</keyword>
<organism evidence="1 2">
    <name type="scientific">Somion occarium</name>
    <dbReference type="NCBI Taxonomy" id="3059160"/>
    <lineage>
        <taxon>Eukaryota</taxon>
        <taxon>Fungi</taxon>
        <taxon>Dikarya</taxon>
        <taxon>Basidiomycota</taxon>
        <taxon>Agaricomycotina</taxon>
        <taxon>Agaricomycetes</taxon>
        <taxon>Polyporales</taxon>
        <taxon>Cerrenaceae</taxon>
        <taxon>Somion</taxon>
    </lineage>
</organism>
<dbReference type="Pfam" id="PF14234">
    <property type="entry name" value="DUF4336"/>
    <property type="match status" value="1"/>
</dbReference>
<dbReference type="Proteomes" id="UP001497453">
    <property type="component" value="Chromosome 5"/>
</dbReference>